<protein>
    <recommendedName>
        <fullName evidence="12">Threonine/serine exporter-like N-terminal domain-containing protein</fullName>
    </recommendedName>
</protein>
<feature type="transmembrane region" description="Helical" evidence="7">
    <location>
        <begin position="529"/>
        <end position="546"/>
    </location>
</feature>
<feature type="domain" description="Threonine/serine exporter-like N-terminal" evidence="8">
    <location>
        <begin position="326"/>
        <end position="498"/>
    </location>
</feature>
<comment type="similarity">
    <text evidence="5">Belongs to the ThrE exporter (TC 2.A.79) family.</text>
</comment>
<dbReference type="InterPro" id="IPR024528">
    <property type="entry name" value="ThrE_2"/>
</dbReference>
<dbReference type="Pfam" id="PF12821">
    <property type="entry name" value="ThrE_2"/>
    <property type="match status" value="1"/>
</dbReference>
<keyword evidence="11" id="KW-1185">Reference proteome</keyword>
<feature type="transmembrane region" description="Helical" evidence="7">
    <location>
        <begin position="444"/>
        <end position="464"/>
    </location>
</feature>
<sequence length="676" mass="73481">MATRPYSRLHGILDVEVNNEDCELHIDHHNSSEYIPLDTLPRSSLSQAQTSQPIVDTHAGATVPDAVPTCCTTNYGLTNYSAATAEQIIVEPTSLQESPPTIKRAPATFGASVAQLLTDTLATPSRFKVSLPVRSSTNNMLPWTATGRPRDSQEVQLLLDLARLMAEWGAPLYRVETRIVSAAEALEIPISFFSLPSLLMINIGDGGAQHPSRTVFIPLEGTLNMWKLYQADRLARRLGLIHIRFEKLKMRVLNKQHHKESTHETDRNGSVANPIRQSVYTSSPISIPSLSRNNAARKSSLNLNGSTNASGWNSHHGEGRSSTASRIMGRSDEEPIVIEEIIQDLNDLISQDGEYSNLARVASSFAQSGIIVILLFGGSLADAIAASVLGALATVISIAAEELEMQTVSIIFVAGVVAFFSRIAQTKYIWSAFPGSEFGLCHDIVSLAGLVQFMPGMQFTLAMLELGSNYTVACAVRLFQACMRSIMVGYGATFGSRLAVTVLQMFEAWGVDDTLRACPSPDQPYSVDWWRLPMFIPMTFSIMILLKAHKDQWLFMAVSSLVGFVVSTIARFFLTLEMASALTAFSLGIVSNILARYRDNIAIASVLAGIFWLVPGSVGVRGAIAAFSGNAPASAFGTEVIVRAMSIAVGLFASNAIVFPIAPRRRQVYEEDFLAV</sequence>
<feature type="transmembrane region" description="Helical" evidence="7">
    <location>
        <begin position="602"/>
        <end position="628"/>
    </location>
</feature>
<evidence type="ECO:0000256" key="1">
    <source>
        <dbReference type="ARBA" id="ARBA00004141"/>
    </source>
</evidence>
<dbReference type="InterPro" id="IPR051361">
    <property type="entry name" value="ThrE/Ser_Exporter"/>
</dbReference>
<dbReference type="InterPro" id="IPR010619">
    <property type="entry name" value="ThrE-like_N"/>
</dbReference>
<feature type="transmembrane region" description="Helical" evidence="7">
    <location>
        <begin position="485"/>
        <end position="506"/>
    </location>
</feature>
<evidence type="ECO:0008006" key="12">
    <source>
        <dbReference type="Google" id="ProtNLM"/>
    </source>
</evidence>
<keyword evidence="4 7" id="KW-0472">Membrane</keyword>
<keyword evidence="3 7" id="KW-1133">Transmembrane helix</keyword>
<dbReference type="PANTHER" id="PTHR31082:SF4">
    <property type="entry name" value="PHEROMONE-REGULATED MEMBRANE PROTEIN 10"/>
    <property type="match status" value="1"/>
</dbReference>
<dbReference type="Proteomes" id="UP001648503">
    <property type="component" value="Unassembled WGS sequence"/>
</dbReference>
<evidence type="ECO:0000256" key="6">
    <source>
        <dbReference type="SAM" id="MobiDB-lite"/>
    </source>
</evidence>
<evidence type="ECO:0000256" key="7">
    <source>
        <dbReference type="SAM" id="Phobius"/>
    </source>
</evidence>
<comment type="subcellular location">
    <subcellularLocation>
        <location evidence="1">Membrane</location>
        <topology evidence="1">Multi-pass membrane protein</topology>
    </subcellularLocation>
</comment>
<dbReference type="PANTHER" id="PTHR31082">
    <property type="entry name" value="PHEROMONE-REGULATED MEMBRANE PROTEIN 10"/>
    <property type="match status" value="1"/>
</dbReference>
<feature type="transmembrane region" description="Helical" evidence="7">
    <location>
        <begin position="640"/>
        <end position="662"/>
    </location>
</feature>
<organism evidence="10 11">
    <name type="scientific">Batrachochytrium salamandrivorans</name>
    <dbReference type="NCBI Taxonomy" id="1357716"/>
    <lineage>
        <taxon>Eukaryota</taxon>
        <taxon>Fungi</taxon>
        <taxon>Fungi incertae sedis</taxon>
        <taxon>Chytridiomycota</taxon>
        <taxon>Chytridiomycota incertae sedis</taxon>
        <taxon>Chytridiomycetes</taxon>
        <taxon>Rhizophydiales</taxon>
        <taxon>Rhizophydiales incertae sedis</taxon>
        <taxon>Batrachochytrium</taxon>
    </lineage>
</organism>
<evidence type="ECO:0000259" key="8">
    <source>
        <dbReference type="Pfam" id="PF06738"/>
    </source>
</evidence>
<name>A0ABQ8F1U9_9FUNG</name>
<feature type="region of interest" description="Disordered" evidence="6">
    <location>
        <begin position="300"/>
        <end position="326"/>
    </location>
</feature>
<accession>A0ABQ8F1U9</accession>
<evidence type="ECO:0000256" key="3">
    <source>
        <dbReference type="ARBA" id="ARBA00022989"/>
    </source>
</evidence>
<feature type="domain" description="Threonine/serine exporter-like N-terminal" evidence="8">
    <location>
        <begin position="157"/>
        <end position="248"/>
    </location>
</feature>
<feature type="compositionally biased region" description="Polar residues" evidence="6">
    <location>
        <begin position="300"/>
        <end position="313"/>
    </location>
</feature>
<feature type="transmembrane region" description="Helical" evidence="7">
    <location>
        <begin position="553"/>
        <end position="572"/>
    </location>
</feature>
<evidence type="ECO:0000259" key="9">
    <source>
        <dbReference type="Pfam" id="PF12821"/>
    </source>
</evidence>
<evidence type="ECO:0000256" key="2">
    <source>
        <dbReference type="ARBA" id="ARBA00022692"/>
    </source>
</evidence>
<evidence type="ECO:0000256" key="4">
    <source>
        <dbReference type="ARBA" id="ARBA00023136"/>
    </source>
</evidence>
<feature type="transmembrane region" description="Helical" evidence="7">
    <location>
        <begin position="407"/>
        <end position="424"/>
    </location>
</feature>
<feature type="domain" description="Threonine/Serine exporter ThrE" evidence="9">
    <location>
        <begin position="539"/>
        <end position="656"/>
    </location>
</feature>
<evidence type="ECO:0000256" key="5">
    <source>
        <dbReference type="ARBA" id="ARBA00034125"/>
    </source>
</evidence>
<dbReference type="Pfam" id="PF06738">
    <property type="entry name" value="ThrE"/>
    <property type="match status" value="2"/>
</dbReference>
<feature type="transmembrane region" description="Helical" evidence="7">
    <location>
        <begin position="370"/>
        <end position="395"/>
    </location>
</feature>
<feature type="transmembrane region" description="Helical" evidence="7">
    <location>
        <begin position="578"/>
        <end position="595"/>
    </location>
</feature>
<gene>
    <name evidence="10" type="ORF">BASA50_010213</name>
</gene>
<comment type="caution">
    <text evidence="10">The sequence shown here is derived from an EMBL/GenBank/DDBJ whole genome shotgun (WGS) entry which is preliminary data.</text>
</comment>
<evidence type="ECO:0000313" key="11">
    <source>
        <dbReference type="Proteomes" id="UP001648503"/>
    </source>
</evidence>
<keyword evidence="2 7" id="KW-0812">Transmembrane</keyword>
<reference evidence="10 11" key="1">
    <citation type="submission" date="2021-02" db="EMBL/GenBank/DDBJ databases">
        <title>Variation within the Batrachochytrium salamandrivorans European outbreak.</title>
        <authorList>
            <person name="Kelly M."/>
            <person name="Pasmans F."/>
            <person name="Shea T.P."/>
            <person name="Munoz J.F."/>
            <person name="Carranza S."/>
            <person name="Cuomo C.A."/>
            <person name="Martel A."/>
        </authorList>
    </citation>
    <scope>NUCLEOTIDE SEQUENCE [LARGE SCALE GENOMIC DNA]</scope>
    <source>
        <strain evidence="10 11">AMFP18/2</strain>
    </source>
</reference>
<evidence type="ECO:0000313" key="10">
    <source>
        <dbReference type="EMBL" id="KAH6589171.1"/>
    </source>
</evidence>
<dbReference type="EMBL" id="JAFCIX010000471">
    <property type="protein sequence ID" value="KAH6589171.1"/>
    <property type="molecule type" value="Genomic_DNA"/>
</dbReference>
<proteinExistence type="inferred from homology"/>